<feature type="transmembrane region" description="Helical" evidence="6">
    <location>
        <begin position="97"/>
        <end position="123"/>
    </location>
</feature>
<feature type="transmembrane region" description="Helical" evidence="6">
    <location>
        <begin position="129"/>
        <end position="150"/>
    </location>
</feature>
<dbReference type="Pfam" id="PF05255">
    <property type="entry name" value="UPF0220"/>
    <property type="match status" value="1"/>
</dbReference>
<dbReference type="Proteomes" id="UP000242188">
    <property type="component" value="Unassembled WGS sequence"/>
</dbReference>
<dbReference type="OrthoDB" id="268928at2759"/>
<feature type="transmembrane region" description="Helical" evidence="6">
    <location>
        <begin position="54"/>
        <end position="76"/>
    </location>
</feature>
<proteinExistence type="inferred from homology"/>
<evidence type="ECO:0000256" key="6">
    <source>
        <dbReference type="SAM" id="Phobius"/>
    </source>
</evidence>
<evidence type="ECO:0000313" key="8">
    <source>
        <dbReference type="Proteomes" id="UP000242188"/>
    </source>
</evidence>
<dbReference type="PANTHER" id="PTHR13180">
    <property type="entry name" value="SMALL MEMBRANE PROTEIN-RELATED"/>
    <property type="match status" value="1"/>
</dbReference>
<keyword evidence="3 6" id="KW-0812">Transmembrane</keyword>
<dbReference type="GO" id="GO:0016020">
    <property type="term" value="C:membrane"/>
    <property type="evidence" value="ECO:0007669"/>
    <property type="project" value="UniProtKB-SubCell"/>
</dbReference>
<gene>
    <name evidence="7" type="ORF">KP79_PYT07062</name>
</gene>
<evidence type="ECO:0000256" key="5">
    <source>
        <dbReference type="ARBA" id="ARBA00023136"/>
    </source>
</evidence>
<accession>A0A210Q9X9</accession>
<keyword evidence="4 6" id="KW-1133">Transmembrane helix</keyword>
<evidence type="ECO:0000313" key="7">
    <source>
        <dbReference type="EMBL" id="OWF45543.1"/>
    </source>
</evidence>
<dbReference type="STRING" id="6573.A0A210Q9X9"/>
<feature type="transmembrane region" description="Helical" evidence="6">
    <location>
        <begin position="24"/>
        <end position="48"/>
    </location>
</feature>
<keyword evidence="5 6" id="KW-0472">Membrane</keyword>
<sequence length="160" mass="17580">MSGILDNCQIPKCDCIELGERRNAVVAIISGVLFFTGWWCVIDAAALVPDNADFNHAFHTCGAIGTVAFFIINSVSNGQIRGEAYTTGCIGQTGARVWLFLGFLLSFGSLIAASWILFGFYVVQGDQQYQWPGIAIFLQNALIFFSSLMFKFGRTEDLWG</sequence>
<evidence type="ECO:0000256" key="3">
    <source>
        <dbReference type="ARBA" id="ARBA00022692"/>
    </source>
</evidence>
<protein>
    <submittedName>
        <fullName evidence="7">Transmembrane protein 50B</fullName>
    </submittedName>
</protein>
<comment type="caution">
    <text evidence="7">The sequence shown here is derived from an EMBL/GenBank/DDBJ whole genome shotgun (WGS) entry which is preliminary data.</text>
</comment>
<evidence type="ECO:0000256" key="2">
    <source>
        <dbReference type="ARBA" id="ARBA00005335"/>
    </source>
</evidence>
<dbReference type="InterPro" id="IPR007919">
    <property type="entry name" value="UPF0220"/>
</dbReference>
<evidence type="ECO:0000256" key="4">
    <source>
        <dbReference type="ARBA" id="ARBA00022989"/>
    </source>
</evidence>
<name>A0A210Q9X9_MIZYE</name>
<evidence type="ECO:0000256" key="1">
    <source>
        <dbReference type="ARBA" id="ARBA00004141"/>
    </source>
</evidence>
<organism evidence="7 8">
    <name type="scientific">Mizuhopecten yessoensis</name>
    <name type="common">Japanese scallop</name>
    <name type="synonym">Patinopecten yessoensis</name>
    <dbReference type="NCBI Taxonomy" id="6573"/>
    <lineage>
        <taxon>Eukaryota</taxon>
        <taxon>Metazoa</taxon>
        <taxon>Spiralia</taxon>
        <taxon>Lophotrochozoa</taxon>
        <taxon>Mollusca</taxon>
        <taxon>Bivalvia</taxon>
        <taxon>Autobranchia</taxon>
        <taxon>Pteriomorphia</taxon>
        <taxon>Pectinida</taxon>
        <taxon>Pectinoidea</taxon>
        <taxon>Pectinidae</taxon>
        <taxon>Mizuhopecten</taxon>
    </lineage>
</organism>
<comment type="similarity">
    <text evidence="2">Belongs to the UPF0220 family.</text>
</comment>
<dbReference type="EMBL" id="NEDP02004470">
    <property type="protein sequence ID" value="OWF45543.1"/>
    <property type="molecule type" value="Genomic_DNA"/>
</dbReference>
<reference evidence="7 8" key="1">
    <citation type="journal article" date="2017" name="Nat. Ecol. Evol.">
        <title>Scallop genome provides insights into evolution of bilaterian karyotype and development.</title>
        <authorList>
            <person name="Wang S."/>
            <person name="Zhang J."/>
            <person name="Jiao W."/>
            <person name="Li J."/>
            <person name="Xun X."/>
            <person name="Sun Y."/>
            <person name="Guo X."/>
            <person name="Huan P."/>
            <person name="Dong B."/>
            <person name="Zhang L."/>
            <person name="Hu X."/>
            <person name="Sun X."/>
            <person name="Wang J."/>
            <person name="Zhao C."/>
            <person name="Wang Y."/>
            <person name="Wang D."/>
            <person name="Huang X."/>
            <person name="Wang R."/>
            <person name="Lv J."/>
            <person name="Li Y."/>
            <person name="Zhang Z."/>
            <person name="Liu B."/>
            <person name="Lu W."/>
            <person name="Hui Y."/>
            <person name="Liang J."/>
            <person name="Zhou Z."/>
            <person name="Hou R."/>
            <person name="Li X."/>
            <person name="Liu Y."/>
            <person name="Li H."/>
            <person name="Ning X."/>
            <person name="Lin Y."/>
            <person name="Zhao L."/>
            <person name="Xing Q."/>
            <person name="Dou J."/>
            <person name="Li Y."/>
            <person name="Mao J."/>
            <person name="Guo H."/>
            <person name="Dou H."/>
            <person name="Li T."/>
            <person name="Mu C."/>
            <person name="Jiang W."/>
            <person name="Fu Q."/>
            <person name="Fu X."/>
            <person name="Miao Y."/>
            <person name="Liu J."/>
            <person name="Yu Q."/>
            <person name="Li R."/>
            <person name="Liao H."/>
            <person name="Li X."/>
            <person name="Kong Y."/>
            <person name="Jiang Z."/>
            <person name="Chourrout D."/>
            <person name="Li R."/>
            <person name="Bao Z."/>
        </authorList>
    </citation>
    <scope>NUCLEOTIDE SEQUENCE [LARGE SCALE GENOMIC DNA]</scope>
    <source>
        <strain evidence="7 8">PY_sf001</strain>
    </source>
</reference>
<keyword evidence="8" id="KW-1185">Reference proteome</keyword>
<dbReference type="AlphaFoldDB" id="A0A210Q9X9"/>
<comment type="subcellular location">
    <subcellularLocation>
        <location evidence="1">Membrane</location>
        <topology evidence="1">Multi-pass membrane protein</topology>
    </subcellularLocation>
</comment>